<reference evidence="2" key="1">
    <citation type="submission" date="2017-06" db="EMBL/GenBank/DDBJ databases">
        <authorList>
            <person name="Varghese N."/>
            <person name="Submissions S."/>
        </authorList>
    </citation>
    <scope>NUCLEOTIDE SEQUENCE [LARGE SCALE GENOMIC DNA]</scope>
    <source>
        <strain evidence="2">ANC 5114</strain>
    </source>
</reference>
<keyword evidence="2" id="KW-1185">Reference proteome</keyword>
<dbReference type="RefSeq" id="WP_088822118.1">
    <property type="nucleotide sequence ID" value="NZ_FZLN01000001.1"/>
</dbReference>
<dbReference type="AlphaFoldDB" id="A0A217ECT2"/>
<accession>A0A217ECT2</accession>
<dbReference type="Proteomes" id="UP000243463">
    <property type="component" value="Unassembled WGS sequence"/>
</dbReference>
<dbReference type="EMBL" id="FZLN01000001">
    <property type="protein sequence ID" value="SNQ28102.1"/>
    <property type="molecule type" value="Genomic_DNA"/>
</dbReference>
<evidence type="ECO:0000313" key="2">
    <source>
        <dbReference type="Proteomes" id="UP000243463"/>
    </source>
</evidence>
<proteinExistence type="predicted"/>
<organism evidence="1 2">
    <name type="scientific">Acinetobacter apis</name>
    <dbReference type="NCBI Taxonomy" id="1229165"/>
    <lineage>
        <taxon>Bacteria</taxon>
        <taxon>Pseudomonadati</taxon>
        <taxon>Pseudomonadota</taxon>
        <taxon>Gammaproteobacteria</taxon>
        <taxon>Moraxellales</taxon>
        <taxon>Moraxellaceae</taxon>
        <taxon>Acinetobacter</taxon>
    </lineage>
</organism>
<name>A0A217ECT2_9GAMM</name>
<evidence type="ECO:0000313" key="1">
    <source>
        <dbReference type="EMBL" id="SNQ28102.1"/>
    </source>
</evidence>
<sequence>MKQGILLSLLILVLFMLGFKTHQSTPATEQMVCENLIAGYLKSEGISDYYMANWHHITLADEERYIYYYRVMETYKLRQSDVKQFQCSRFHQQAVYQLSDTNDPNHLKLLLQVFSAKQS</sequence>
<protein>
    <submittedName>
        <fullName evidence="1">Uncharacterized protein</fullName>
    </submittedName>
</protein>
<gene>
    <name evidence="1" type="ORF">SAMN05444584_0010</name>
</gene>